<organism evidence="2 3">
    <name type="scientific">Pseudovirgaria hyperparasitica</name>
    <dbReference type="NCBI Taxonomy" id="470096"/>
    <lineage>
        <taxon>Eukaryota</taxon>
        <taxon>Fungi</taxon>
        <taxon>Dikarya</taxon>
        <taxon>Ascomycota</taxon>
        <taxon>Pezizomycotina</taxon>
        <taxon>Dothideomycetes</taxon>
        <taxon>Dothideomycetes incertae sedis</taxon>
        <taxon>Acrospermales</taxon>
        <taxon>Acrospermaceae</taxon>
        <taxon>Pseudovirgaria</taxon>
    </lineage>
</organism>
<proteinExistence type="predicted"/>
<reference evidence="2" key="1">
    <citation type="journal article" date="2020" name="Stud. Mycol.">
        <title>101 Dothideomycetes genomes: a test case for predicting lifestyles and emergence of pathogens.</title>
        <authorList>
            <person name="Haridas S."/>
            <person name="Albert R."/>
            <person name="Binder M."/>
            <person name="Bloem J."/>
            <person name="Labutti K."/>
            <person name="Salamov A."/>
            <person name="Andreopoulos B."/>
            <person name="Baker S."/>
            <person name="Barry K."/>
            <person name="Bills G."/>
            <person name="Bluhm B."/>
            <person name="Cannon C."/>
            <person name="Castanera R."/>
            <person name="Culley D."/>
            <person name="Daum C."/>
            <person name="Ezra D."/>
            <person name="Gonzalez J."/>
            <person name="Henrissat B."/>
            <person name="Kuo A."/>
            <person name="Liang C."/>
            <person name="Lipzen A."/>
            <person name="Lutzoni F."/>
            <person name="Magnuson J."/>
            <person name="Mondo S."/>
            <person name="Nolan M."/>
            <person name="Ohm R."/>
            <person name="Pangilinan J."/>
            <person name="Park H.-J."/>
            <person name="Ramirez L."/>
            <person name="Alfaro M."/>
            <person name="Sun H."/>
            <person name="Tritt A."/>
            <person name="Yoshinaga Y."/>
            <person name="Zwiers L.-H."/>
            <person name="Turgeon B."/>
            <person name="Goodwin S."/>
            <person name="Spatafora J."/>
            <person name="Crous P."/>
            <person name="Grigoriev I."/>
        </authorList>
    </citation>
    <scope>NUCLEOTIDE SEQUENCE</scope>
    <source>
        <strain evidence="2">CBS 121739</strain>
    </source>
</reference>
<dbReference type="GeneID" id="54489296"/>
<protein>
    <recommendedName>
        <fullName evidence="4">Vacuolar protein sorting-associated protein 62</fullName>
    </recommendedName>
</protein>
<keyword evidence="3" id="KW-1185">Reference proteome</keyword>
<feature type="signal peptide" evidence="1">
    <location>
        <begin position="1"/>
        <end position="18"/>
    </location>
</feature>
<name>A0A6A6W6J7_9PEZI</name>
<feature type="chain" id="PRO_5025357748" description="Vacuolar protein sorting-associated protein 62" evidence="1">
    <location>
        <begin position="19"/>
        <end position="336"/>
    </location>
</feature>
<dbReference type="OrthoDB" id="188042at2759"/>
<dbReference type="InterPro" id="IPR009291">
    <property type="entry name" value="Vps62"/>
</dbReference>
<evidence type="ECO:0000313" key="2">
    <source>
        <dbReference type="EMBL" id="KAF2757580.1"/>
    </source>
</evidence>
<dbReference type="Proteomes" id="UP000799437">
    <property type="component" value="Unassembled WGS sequence"/>
</dbReference>
<dbReference type="RefSeq" id="XP_033600031.1">
    <property type="nucleotide sequence ID" value="XM_033748242.1"/>
</dbReference>
<keyword evidence="1" id="KW-0732">Signal</keyword>
<evidence type="ECO:0000256" key="1">
    <source>
        <dbReference type="SAM" id="SignalP"/>
    </source>
</evidence>
<gene>
    <name evidence="2" type="ORF">EJ05DRAFT_511370</name>
</gene>
<dbReference type="Pfam" id="PF06101">
    <property type="entry name" value="Vps62"/>
    <property type="match status" value="1"/>
</dbReference>
<evidence type="ECO:0000313" key="3">
    <source>
        <dbReference type="Proteomes" id="UP000799437"/>
    </source>
</evidence>
<evidence type="ECO:0008006" key="4">
    <source>
        <dbReference type="Google" id="ProtNLM"/>
    </source>
</evidence>
<dbReference type="AlphaFoldDB" id="A0A6A6W6J7"/>
<accession>A0A6A6W6J7</accession>
<dbReference type="PANTHER" id="PTHR48174">
    <property type="entry name" value="DUF946 FAMILY PROTEIN"/>
    <property type="match status" value="1"/>
</dbReference>
<sequence>MVLQALVVVSAILSLASASPVKRKDAIPQFVLDYAPLVYLHSQDPYRPSDLMDTIRNTKPEVNFSVVNSGPLDLNNLDTLNNLGGENVYLTSNEDVTKNPTWLNGITPNANGETENGKTSVILTIDRGNNQLDAYYFYYYAFNWGGLVLGHLNLGNHVGDWEHNMIRFQDGKPTQVWYSQHASGQAFTWDALSKEGQRILAFSGNGSHAVYSREGESAHTIPGTSFPWQGVLTDYTDKGPKWDPTKAAYFYKYDLASQVFTPYESSSPVAYLNYNGRWGDQEYPEDDPRQFNLFGNPRYSSGPNGPKFKSLDRKKICPGDPCIVMPFIAKRDFEER</sequence>
<dbReference type="PANTHER" id="PTHR48174:SF5">
    <property type="entry name" value="VACUOLAR PROTEIN SORTING-ASSOCIATED PROTEIN 62"/>
    <property type="match status" value="1"/>
</dbReference>
<dbReference type="EMBL" id="ML996573">
    <property type="protein sequence ID" value="KAF2757580.1"/>
    <property type="molecule type" value="Genomic_DNA"/>
</dbReference>